<evidence type="ECO:0008006" key="3">
    <source>
        <dbReference type="Google" id="ProtNLM"/>
    </source>
</evidence>
<dbReference type="EMBL" id="QJKJ01012880">
    <property type="protein sequence ID" value="RDX67703.1"/>
    <property type="molecule type" value="Genomic_DNA"/>
</dbReference>
<dbReference type="AlphaFoldDB" id="A0A371ENS1"/>
<name>A0A371ENS1_MUCPR</name>
<sequence>MQIFYLQQKLNIEHLHKSRSTMIVIYCGNRSALHIAAYPVIHERRTKRVEIDWCFVRKKVQLCILPIPTCKSL</sequence>
<reference evidence="1" key="1">
    <citation type="submission" date="2018-05" db="EMBL/GenBank/DDBJ databases">
        <title>Draft genome of Mucuna pruriens seed.</title>
        <authorList>
            <person name="Nnadi N.E."/>
            <person name="Vos R."/>
            <person name="Hasami M.H."/>
            <person name="Devisetty U.K."/>
            <person name="Aguiy J.C."/>
        </authorList>
    </citation>
    <scope>NUCLEOTIDE SEQUENCE [LARGE SCALE GENOMIC DNA]</scope>
    <source>
        <strain evidence="1">JCA_2017</strain>
    </source>
</reference>
<dbReference type="Proteomes" id="UP000257109">
    <property type="component" value="Unassembled WGS sequence"/>
</dbReference>
<proteinExistence type="predicted"/>
<evidence type="ECO:0000313" key="2">
    <source>
        <dbReference type="Proteomes" id="UP000257109"/>
    </source>
</evidence>
<organism evidence="1 2">
    <name type="scientific">Mucuna pruriens</name>
    <name type="common">Velvet bean</name>
    <name type="synonym">Dolichos pruriens</name>
    <dbReference type="NCBI Taxonomy" id="157652"/>
    <lineage>
        <taxon>Eukaryota</taxon>
        <taxon>Viridiplantae</taxon>
        <taxon>Streptophyta</taxon>
        <taxon>Embryophyta</taxon>
        <taxon>Tracheophyta</taxon>
        <taxon>Spermatophyta</taxon>
        <taxon>Magnoliopsida</taxon>
        <taxon>eudicotyledons</taxon>
        <taxon>Gunneridae</taxon>
        <taxon>Pentapetalae</taxon>
        <taxon>rosids</taxon>
        <taxon>fabids</taxon>
        <taxon>Fabales</taxon>
        <taxon>Fabaceae</taxon>
        <taxon>Papilionoideae</taxon>
        <taxon>50 kb inversion clade</taxon>
        <taxon>NPAAA clade</taxon>
        <taxon>indigoferoid/millettioid clade</taxon>
        <taxon>Phaseoleae</taxon>
        <taxon>Mucuna</taxon>
    </lineage>
</organism>
<protein>
    <recommendedName>
        <fullName evidence="3">Copia protein</fullName>
    </recommendedName>
</protein>
<keyword evidence="2" id="KW-1185">Reference proteome</keyword>
<evidence type="ECO:0000313" key="1">
    <source>
        <dbReference type="EMBL" id="RDX67703.1"/>
    </source>
</evidence>
<feature type="non-terminal residue" evidence="1">
    <location>
        <position position="1"/>
    </location>
</feature>
<gene>
    <name evidence="1" type="ORF">CR513_53386</name>
</gene>
<comment type="caution">
    <text evidence="1">The sequence shown here is derived from an EMBL/GenBank/DDBJ whole genome shotgun (WGS) entry which is preliminary data.</text>
</comment>
<accession>A0A371ENS1</accession>